<dbReference type="CDD" id="cd18879">
    <property type="entry name" value="NUDIX_Hydrolase"/>
    <property type="match status" value="1"/>
</dbReference>
<evidence type="ECO:0000256" key="4">
    <source>
        <dbReference type="SAM" id="Phobius"/>
    </source>
</evidence>
<sequence>MGGTDDQPVAFRAVVRVPRGAVARAATGRAGDLRAVTLRAGALAATVFFTGAFFATALRVVVDEVAVDFAAGAFFAGALRAPKLGPVDAVFFAAVFFAGAFLAAVFFAVDALVAALRAGAFAAAVVFLAADVVVFFAAPVVFFAALVVFFAVPAVFLAVLAVVFFAAVVVFFAADAGARFAAVVVLRVAAEAFAGAFLAAVEVLVAAFFAGALAAVVVFLAGARPAPPAALRAGAFAAVVVDLRTGVVRLAAVFRSAAAVFFAVVRRAAGRVVACCASAIVVPSLGTCSRVRPRGARNTSAWAVPRRLPVLPGPTGVLGVPRLVPLLHPLQGVLRVGRRVVRAEDMPRRAHVGVRLDPVVSGAPVELPTTSAVAHGITVHRDPAGRHRIAQVADLLHSRSAFRAAGLNAERSAGEAGRTRVSAVPPDGFADADAASRAGGGRTVPAYDRPMAVPDYILRMRKHVGHELLWLPSVSAVVRNDAGELLLGQRADDGRWSVVSGFVEPGEQPATALVREVREETGLDVAPVRLSSVVSHPHTYPNGDHCEYLNLGFLCRLVAGTARVNDDESLAVRWFPLDRLPELDKHALLVIAYALRENQLAGYLEPGTTWDDVPS</sequence>
<feature type="transmembrane region" description="Helical" evidence="4">
    <location>
        <begin position="204"/>
        <end position="223"/>
    </location>
</feature>
<comment type="cofactor">
    <cofactor evidence="1">
        <name>Mg(2+)</name>
        <dbReference type="ChEBI" id="CHEBI:18420"/>
    </cofactor>
</comment>
<dbReference type="SUPFAM" id="SSF55811">
    <property type="entry name" value="Nudix"/>
    <property type="match status" value="1"/>
</dbReference>
<proteinExistence type="predicted"/>
<dbReference type="AlphaFoldDB" id="A0A1N5YR80"/>
<evidence type="ECO:0000259" key="5">
    <source>
        <dbReference type="PROSITE" id="PS51462"/>
    </source>
</evidence>
<keyword evidence="4" id="KW-1133">Transmembrane helix</keyword>
<dbReference type="PANTHER" id="PTHR43046:SF16">
    <property type="entry name" value="ADP-RIBOSE PYROPHOSPHATASE YJHB-RELATED"/>
    <property type="match status" value="1"/>
</dbReference>
<feature type="domain" description="Nudix hydrolase" evidence="5">
    <location>
        <begin position="469"/>
        <end position="597"/>
    </location>
</feature>
<dbReference type="InterPro" id="IPR020084">
    <property type="entry name" value="NUDIX_hydrolase_CS"/>
</dbReference>
<feature type="transmembrane region" description="Helical" evidence="4">
    <location>
        <begin position="89"/>
        <end position="109"/>
    </location>
</feature>
<keyword evidence="4" id="KW-0472">Membrane</keyword>
<protein>
    <submittedName>
        <fullName evidence="6">NUDIX domain-containing protein</fullName>
    </submittedName>
</protein>
<evidence type="ECO:0000256" key="2">
    <source>
        <dbReference type="ARBA" id="ARBA00022801"/>
    </source>
</evidence>
<name>A0A1N5YR80_9ACTN</name>
<evidence type="ECO:0000256" key="1">
    <source>
        <dbReference type="ARBA" id="ARBA00001946"/>
    </source>
</evidence>
<feature type="transmembrane region" description="Helical" evidence="4">
    <location>
        <begin position="154"/>
        <end position="173"/>
    </location>
</feature>
<keyword evidence="2" id="KW-0378">Hydrolase</keyword>
<gene>
    <name evidence="6" type="ORF">SAMN04489832_3151</name>
</gene>
<dbReference type="InterPro" id="IPR000086">
    <property type="entry name" value="NUDIX_hydrolase_dom"/>
</dbReference>
<dbReference type="Pfam" id="PF00293">
    <property type="entry name" value="NUDIX"/>
    <property type="match status" value="1"/>
</dbReference>
<dbReference type="PANTHER" id="PTHR43046">
    <property type="entry name" value="GDP-MANNOSE MANNOSYL HYDROLASE"/>
    <property type="match status" value="1"/>
</dbReference>
<keyword evidence="4" id="KW-0812">Transmembrane</keyword>
<dbReference type="PROSITE" id="PS00893">
    <property type="entry name" value="NUDIX_BOX"/>
    <property type="match status" value="1"/>
</dbReference>
<dbReference type="InterPro" id="IPR015797">
    <property type="entry name" value="NUDIX_hydrolase-like_dom_sf"/>
</dbReference>
<dbReference type="Proteomes" id="UP000185124">
    <property type="component" value="Unassembled WGS sequence"/>
</dbReference>
<feature type="region of interest" description="Disordered" evidence="3">
    <location>
        <begin position="416"/>
        <end position="441"/>
    </location>
</feature>
<feature type="transmembrane region" description="Helical" evidence="4">
    <location>
        <begin position="42"/>
        <end position="62"/>
    </location>
</feature>
<dbReference type="STRING" id="709881.SAMN04489832_3151"/>
<organism evidence="6 7">
    <name type="scientific">Micromonospora cremea</name>
    <dbReference type="NCBI Taxonomy" id="709881"/>
    <lineage>
        <taxon>Bacteria</taxon>
        <taxon>Bacillati</taxon>
        <taxon>Actinomycetota</taxon>
        <taxon>Actinomycetes</taxon>
        <taxon>Micromonosporales</taxon>
        <taxon>Micromonosporaceae</taxon>
        <taxon>Micromonospora</taxon>
    </lineage>
</organism>
<reference evidence="7" key="1">
    <citation type="submission" date="2016-12" db="EMBL/GenBank/DDBJ databases">
        <authorList>
            <person name="Varghese N."/>
            <person name="Submissions S."/>
        </authorList>
    </citation>
    <scope>NUCLEOTIDE SEQUENCE [LARGE SCALE GENOMIC DNA]</scope>
    <source>
        <strain evidence="7">DSM 45599</strain>
    </source>
</reference>
<evidence type="ECO:0000313" key="7">
    <source>
        <dbReference type="Proteomes" id="UP000185124"/>
    </source>
</evidence>
<dbReference type="Gene3D" id="3.90.79.10">
    <property type="entry name" value="Nucleoside Triphosphate Pyrophosphohydrolase"/>
    <property type="match status" value="1"/>
</dbReference>
<accession>A0A1N5YR80</accession>
<evidence type="ECO:0000313" key="6">
    <source>
        <dbReference type="EMBL" id="SIN11885.1"/>
    </source>
</evidence>
<feature type="compositionally biased region" description="Low complexity" evidence="3">
    <location>
        <begin position="427"/>
        <end position="437"/>
    </location>
</feature>
<feature type="transmembrane region" description="Helical" evidence="4">
    <location>
        <begin position="121"/>
        <end position="148"/>
    </location>
</feature>
<evidence type="ECO:0000256" key="3">
    <source>
        <dbReference type="SAM" id="MobiDB-lite"/>
    </source>
</evidence>
<keyword evidence="7" id="KW-1185">Reference proteome</keyword>
<dbReference type="EMBL" id="FSQT01000002">
    <property type="protein sequence ID" value="SIN11885.1"/>
    <property type="molecule type" value="Genomic_DNA"/>
</dbReference>
<dbReference type="GO" id="GO:0016787">
    <property type="term" value="F:hydrolase activity"/>
    <property type="evidence" value="ECO:0007669"/>
    <property type="project" value="UniProtKB-KW"/>
</dbReference>
<dbReference type="PROSITE" id="PS51462">
    <property type="entry name" value="NUDIX"/>
    <property type="match status" value="1"/>
</dbReference>